<reference evidence="1 2" key="1">
    <citation type="submission" date="2020-01" db="EMBL/GenBank/DDBJ databases">
        <authorList>
            <person name="Rodrigo-Torres L."/>
            <person name="Arahal R. D."/>
            <person name="Lucena T."/>
        </authorList>
    </citation>
    <scope>NUCLEOTIDE SEQUENCE [LARGE SCALE GENOMIC DNA]</scope>
    <source>
        <strain evidence="1 2">CECT 9293</strain>
    </source>
</reference>
<dbReference type="Pfam" id="PF14059">
    <property type="entry name" value="DUF4251"/>
    <property type="match status" value="1"/>
</dbReference>
<organism evidence="1 2">
    <name type="scientific">Chryseobacterium potabilaquae</name>
    <dbReference type="NCBI Taxonomy" id="2675057"/>
    <lineage>
        <taxon>Bacteria</taxon>
        <taxon>Pseudomonadati</taxon>
        <taxon>Bacteroidota</taxon>
        <taxon>Flavobacteriia</taxon>
        <taxon>Flavobacteriales</taxon>
        <taxon>Weeksellaceae</taxon>
        <taxon>Chryseobacterium group</taxon>
        <taxon>Chryseobacterium</taxon>
    </lineage>
</organism>
<evidence type="ECO:0000313" key="2">
    <source>
        <dbReference type="Proteomes" id="UP000445144"/>
    </source>
</evidence>
<protein>
    <recommendedName>
        <fullName evidence="3">DUF4251 domain-containing protein</fullName>
    </recommendedName>
</protein>
<sequence>MLFKFNNYFNLMKTYISFFLFLGFLFFSQSCSSQSSSDPKAVDSLVNSQNFTFHAQRANPTNYDVINVMNSIPNSTSTRILELDGSYTIILKNDTLDVYLPYFGRSFNPSYGSTDKTGYKFVSKDFTVNKSQNKKGNWIIKINPKDVSTVSEIYIEVFKNGKAFTSMKSSDRQPISYDGYVDKNDVNSKP</sequence>
<gene>
    <name evidence="1" type="ORF">CHRY9293_01928</name>
</gene>
<evidence type="ECO:0000313" key="1">
    <source>
        <dbReference type="EMBL" id="CAA7195758.1"/>
    </source>
</evidence>
<accession>A0A6N4X7X7</accession>
<dbReference type="PROSITE" id="PS51257">
    <property type="entry name" value="PROKAR_LIPOPROTEIN"/>
    <property type="match status" value="1"/>
</dbReference>
<name>A0A6N4X7X7_9FLAO</name>
<dbReference type="EMBL" id="CACVBR010000014">
    <property type="protein sequence ID" value="CAA7195758.1"/>
    <property type="molecule type" value="Genomic_DNA"/>
</dbReference>
<proteinExistence type="predicted"/>
<dbReference type="Proteomes" id="UP000445144">
    <property type="component" value="Unassembled WGS sequence"/>
</dbReference>
<dbReference type="AlphaFoldDB" id="A0A6N4X7X7"/>
<dbReference type="InterPro" id="IPR025347">
    <property type="entry name" value="DUF4251"/>
</dbReference>
<evidence type="ECO:0008006" key="3">
    <source>
        <dbReference type="Google" id="ProtNLM"/>
    </source>
</evidence>
<dbReference type="Gene3D" id="2.40.128.410">
    <property type="match status" value="1"/>
</dbReference>
<keyword evidence="2" id="KW-1185">Reference proteome</keyword>